<name>A0A243RFN3_9ACTN</name>
<organism evidence="2 3">
    <name type="scientific">Streptosporangium minutum</name>
    <dbReference type="NCBI Taxonomy" id="569862"/>
    <lineage>
        <taxon>Bacteria</taxon>
        <taxon>Bacillati</taxon>
        <taxon>Actinomycetota</taxon>
        <taxon>Actinomycetes</taxon>
        <taxon>Streptosporangiales</taxon>
        <taxon>Streptosporangiaceae</taxon>
        <taxon>Streptosporangium</taxon>
    </lineage>
</organism>
<dbReference type="AlphaFoldDB" id="A0A243RFN3"/>
<sequence length="767" mass="83427">MTKVNLGDTGWSVWSDALLRTTGFPADGLDAFASPEAAAAADDLLAGHGQAEVFDKALAGAIAAGAAKICDIAADPLFREAVTWQNPGVLVALDGIVAGGPDASRNVRRRDRERAVIRYWQRYCAKNETIGFFGPVCWVTAGPGTAQTDAGHGAGRALEVRTGPGLLRERRVFFEGWVMSAYADHLAIDPRVRRRWPPALQPHLTLRERELFRPMQPPLPLSPVEASVLARCDGRTPAVEVVADLPRPEDGYLLLERLAERELITWDAALPLGRDAEQVLRERIATIDDPDLRQHAVNGLDRLCAARDAVAAAAGDPDALKIALAALDEEFTALTGAPPRRREGQMYAGRTPCYEDTTRDLDVTVGAAFLDDLAPPLAITLVAARWLTAELAGAYTAALRDLYDDLREDSDAPVRLADLMSLSQGLFWGTGRRPADDVAEEFTRRWESLFGLEEGGARVQLSAADLAGPVARLFAAERPGWATGRLHSPDLQICATDVDAINRGDYQVVLGELHAAWPTLDCDIFTAWHPDIDRLRDELTADLGEHRVRLLHPATWPRHTGRGSAGLTGVTDRLLGFAAAPGADPDRLLPATSVTVSDEDGTLIATASDGHRWPLIEMFAGMLNGLAVDAFKLTTPAPHVPRITIDRLVVSRETWRTTVAETGLAAITNERERYLATRAWRHRLNLPDQVFVKIGTEVKPCYFDLTSPHYVGVLCTMLRTAGDDVSVVIGEALPTPEQAWVPDHDGNRYFSELRLQITDSVPAGGGR</sequence>
<evidence type="ECO:0000313" key="3">
    <source>
        <dbReference type="Proteomes" id="UP000194761"/>
    </source>
</evidence>
<accession>A0A243RFN3</accession>
<reference evidence="2 3" key="1">
    <citation type="submission" date="2017-05" db="EMBL/GenBank/DDBJ databases">
        <title>Biotechnological potential of actinobacteria isolated from South African environments.</title>
        <authorList>
            <person name="Le Roes-Hill M."/>
            <person name="Prins A."/>
            <person name="Durrell K.A."/>
        </authorList>
    </citation>
    <scope>NUCLEOTIDE SEQUENCE [LARGE SCALE GENOMIC DNA]</scope>
    <source>
        <strain evidence="2">M26</strain>
    </source>
</reference>
<proteinExistence type="predicted"/>
<evidence type="ECO:0000313" key="2">
    <source>
        <dbReference type="EMBL" id="OUC93559.1"/>
    </source>
</evidence>
<dbReference type="EMBL" id="NGFP01000132">
    <property type="protein sequence ID" value="OUC93559.1"/>
    <property type="molecule type" value="Genomic_DNA"/>
</dbReference>
<dbReference type="InterPro" id="IPR006827">
    <property type="entry name" value="Lant_deHydtase_N"/>
</dbReference>
<evidence type="ECO:0000259" key="1">
    <source>
        <dbReference type="Pfam" id="PF04738"/>
    </source>
</evidence>
<feature type="domain" description="Lantibiotic dehydratase N-terminal" evidence="1">
    <location>
        <begin position="74"/>
        <end position="514"/>
    </location>
</feature>
<comment type="caution">
    <text evidence="2">The sequence shown here is derived from an EMBL/GenBank/DDBJ whole genome shotgun (WGS) entry which is preliminary data.</text>
</comment>
<feature type="domain" description="Lantibiotic dehydratase N-terminal" evidence="1">
    <location>
        <begin position="635"/>
        <end position="714"/>
    </location>
</feature>
<gene>
    <name evidence="2" type="ORF">CA984_25870</name>
</gene>
<protein>
    <submittedName>
        <fullName evidence="2">Lantibiotic dehydratase</fullName>
    </submittedName>
</protein>
<keyword evidence="3" id="KW-1185">Reference proteome</keyword>
<dbReference type="Proteomes" id="UP000194761">
    <property type="component" value="Unassembled WGS sequence"/>
</dbReference>
<dbReference type="Pfam" id="PF04738">
    <property type="entry name" value="Lant_dehydr_N"/>
    <property type="match status" value="2"/>
</dbReference>